<keyword evidence="8" id="KW-1185">Reference proteome</keyword>
<comment type="caution">
    <text evidence="7">The sequence shown here is derived from an EMBL/GenBank/DDBJ whole genome shotgun (WGS) entry which is preliminary data.</text>
</comment>
<feature type="region of interest" description="Disordered" evidence="6">
    <location>
        <begin position="137"/>
        <end position="161"/>
    </location>
</feature>
<evidence type="ECO:0000256" key="2">
    <source>
        <dbReference type="ARBA" id="ARBA00022630"/>
    </source>
</evidence>
<keyword evidence="2" id="KW-0285">Flavoprotein</keyword>
<dbReference type="Pfam" id="PF04820">
    <property type="entry name" value="Trp_halogenase"/>
    <property type="match status" value="2"/>
</dbReference>
<dbReference type="PANTHER" id="PTHR43747">
    <property type="entry name" value="FAD-BINDING PROTEIN"/>
    <property type="match status" value="1"/>
</dbReference>
<evidence type="ECO:0000256" key="1">
    <source>
        <dbReference type="ARBA" id="ARBA00005706"/>
    </source>
</evidence>
<evidence type="ECO:0000256" key="6">
    <source>
        <dbReference type="SAM" id="MobiDB-lite"/>
    </source>
</evidence>
<protein>
    <recommendedName>
        <fullName evidence="9">FAD-binding domain-containing protein</fullName>
    </recommendedName>
</protein>
<feature type="compositionally biased region" description="Low complexity" evidence="6">
    <location>
        <begin position="142"/>
        <end position="158"/>
    </location>
</feature>
<dbReference type="InterPro" id="IPR050816">
    <property type="entry name" value="Flavin-dep_Halogenase_NPB"/>
</dbReference>
<proteinExistence type="inferred from homology"/>
<dbReference type="AlphaFoldDB" id="A0A3D8RX76"/>
<evidence type="ECO:0000256" key="3">
    <source>
        <dbReference type="ARBA" id="ARBA00022827"/>
    </source>
</evidence>
<evidence type="ECO:0000313" key="7">
    <source>
        <dbReference type="EMBL" id="RDW78596.1"/>
    </source>
</evidence>
<reference evidence="7 8" key="1">
    <citation type="journal article" date="2018" name="IMA Fungus">
        <title>IMA Genome-F 9: Draft genome sequence of Annulohypoxylon stygium, Aspergillus mulundensis, Berkeleyomyces basicola (syn. Thielaviopsis basicola), Ceratocystis smalleyi, two Cercospora beticola strains, Coleophoma cylindrospora, Fusarium fracticaudum, Phialophora cf. hyalina, and Morchella septimelata.</title>
        <authorList>
            <person name="Wingfield B.D."/>
            <person name="Bills G.F."/>
            <person name="Dong Y."/>
            <person name="Huang W."/>
            <person name="Nel W.J."/>
            <person name="Swalarsk-Parry B.S."/>
            <person name="Vaghefi N."/>
            <person name="Wilken P.M."/>
            <person name="An Z."/>
            <person name="de Beer Z.W."/>
            <person name="De Vos L."/>
            <person name="Chen L."/>
            <person name="Duong T.A."/>
            <person name="Gao Y."/>
            <person name="Hammerbacher A."/>
            <person name="Kikkert J.R."/>
            <person name="Li Y."/>
            <person name="Li H."/>
            <person name="Li K."/>
            <person name="Li Q."/>
            <person name="Liu X."/>
            <person name="Ma X."/>
            <person name="Naidoo K."/>
            <person name="Pethybridge S.J."/>
            <person name="Sun J."/>
            <person name="Steenkamp E.T."/>
            <person name="van der Nest M.A."/>
            <person name="van Wyk S."/>
            <person name="Wingfield M.J."/>
            <person name="Xiong C."/>
            <person name="Yue Q."/>
            <person name="Zhang X."/>
        </authorList>
    </citation>
    <scope>NUCLEOTIDE SEQUENCE [LARGE SCALE GENOMIC DNA]</scope>
    <source>
        <strain evidence="7 8">DSM 5745</strain>
    </source>
</reference>
<dbReference type="EMBL" id="PVWQ01000006">
    <property type="protein sequence ID" value="RDW78596.1"/>
    <property type="molecule type" value="Genomic_DNA"/>
</dbReference>
<evidence type="ECO:0000256" key="5">
    <source>
        <dbReference type="ARBA" id="ARBA00023033"/>
    </source>
</evidence>
<keyword evidence="5" id="KW-0503">Monooxygenase</keyword>
<name>A0A3D8RX76_9EURO</name>
<comment type="similarity">
    <text evidence="1">Belongs to the flavin-dependent halogenase family.</text>
</comment>
<sequence>MTTQIPHRCTVLVIGGGPGGSYTASVLAREGIDTVLLEAESFPRYHIGESMLPSFRHYLRFIDADKAFDQHGFTKKVGAAFKLTPENSEGWSDFLAFGGPTGHTWNVIRSEADEMLFRHAGKSGARTFDGVKVTDIQFKSGPSRSPTPSTTSASSTTTNDAEIGRPISASYLRKDNNLAGTISFDYLVDATGRAGLLGTKYLKNRRYNKTLKNVANWAYYRNIGKYGKNTRRENSPIFEALHVKGANIEADESGWAWLIPLHNGTTSVGVVRSQAIATEKKSAAASLEAYFEDALTLAPMLSGILHQNSASEMVTTIKSASDYSYHSTRYSLPYARIVGDAGCFIDPFFSSGVHLALTGGLAAATTIAASIRGDVSEETAAKWHSAKVSEGYSWFLLAVLAAYRQMRNQGVDVLNGLGEANFDRAFDLFRPIIQGSVETPGGITKTEFSRTIDFFLKTLDEQFERNEEISDDDEPLGWGDPINKSRERSGGVEDESDTEILKALRKSYGNNLLSIGGFTTDVVEGRVPRLERGRLTLVLAEEKK</sequence>
<keyword evidence="3" id="KW-0274">FAD</keyword>
<keyword evidence="4" id="KW-0560">Oxidoreductase</keyword>
<evidence type="ECO:0008006" key="9">
    <source>
        <dbReference type="Google" id="ProtNLM"/>
    </source>
</evidence>
<dbReference type="RefSeq" id="XP_026603296.1">
    <property type="nucleotide sequence ID" value="XM_026747464.1"/>
</dbReference>
<dbReference type="GeneID" id="38115818"/>
<dbReference type="InterPro" id="IPR006905">
    <property type="entry name" value="Flavin_halogenase"/>
</dbReference>
<dbReference type="Gene3D" id="3.50.50.60">
    <property type="entry name" value="FAD/NAD(P)-binding domain"/>
    <property type="match status" value="1"/>
</dbReference>
<accession>A0A3D8RX76</accession>
<dbReference type="OrthoDB" id="3340390at2759"/>
<dbReference type="Proteomes" id="UP000256690">
    <property type="component" value="Unassembled WGS sequence"/>
</dbReference>
<gene>
    <name evidence="7" type="ORF">DSM5745_05448</name>
</gene>
<evidence type="ECO:0000256" key="4">
    <source>
        <dbReference type="ARBA" id="ARBA00023002"/>
    </source>
</evidence>
<evidence type="ECO:0000313" key="8">
    <source>
        <dbReference type="Proteomes" id="UP000256690"/>
    </source>
</evidence>
<dbReference type="GO" id="GO:0004497">
    <property type="term" value="F:monooxygenase activity"/>
    <property type="evidence" value="ECO:0007669"/>
    <property type="project" value="UniProtKB-KW"/>
</dbReference>
<organism evidence="7 8">
    <name type="scientific">Aspergillus mulundensis</name>
    <dbReference type="NCBI Taxonomy" id="1810919"/>
    <lineage>
        <taxon>Eukaryota</taxon>
        <taxon>Fungi</taxon>
        <taxon>Dikarya</taxon>
        <taxon>Ascomycota</taxon>
        <taxon>Pezizomycotina</taxon>
        <taxon>Eurotiomycetes</taxon>
        <taxon>Eurotiomycetidae</taxon>
        <taxon>Eurotiales</taxon>
        <taxon>Aspergillaceae</taxon>
        <taxon>Aspergillus</taxon>
        <taxon>Aspergillus subgen. Nidulantes</taxon>
    </lineage>
</organism>
<dbReference type="InterPro" id="IPR036188">
    <property type="entry name" value="FAD/NAD-bd_sf"/>
</dbReference>
<feature type="region of interest" description="Disordered" evidence="6">
    <location>
        <begin position="466"/>
        <end position="496"/>
    </location>
</feature>
<dbReference type="SUPFAM" id="SSF51905">
    <property type="entry name" value="FAD/NAD(P)-binding domain"/>
    <property type="match status" value="1"/>
</dbReference>
<dbReference type="PANTHER" id="PTHR43747:SF5">
    <property type="entry name" value="FAD-BINDING DOMAIN-CONTAINING PROTEIN"/>
    <property type="match status" value="1"/>
</dbReference>